<keyword evidence="3" id="KW-1133">Transmembrane helix</keyword>
<name>A0AAW1BB35_CROAD</name>
<dbReference type="Gene3D" id="2.60.40.60">
    <property type="entry name" value="Cadherins"/>
    <property type="match status" value="1"/>
</dbReference>
<keyword evidence="2" id="KW-0812">Transmembrane</keyword>
<proteinExistence type="predicted"/>
<evidence type="ECO:0000256" key="5">
    <source>
        <dbReference type="ARBA" id="ARBA00023180"/>
    </source>
</evidence>
<evidence type="ECO:0000256" key="4">
    <source>
        <dbReference type="ARBA" id="ARBA00023136"/>
    </source>
</evidence>
<evidence type="ECO:0000259" key="8">
    <source>
        <dbReference type="PROSITE" id="PS50268"/>
    </source>
</evidence>
<comment type="subcellular location">
    <subcellularLocation>
        <location evidence="1">Membrane</location>
        <topology evidence="1">Single-pass membrane protein</topology>
    </subcellularLocation>
</comment>
<keyword evidence="6" id="KW-0106">Calcium</keyword>
<keyword evidence="5" id="KW-0325">Glycoprotein</keyword>
<evidence type="ECO:0000256" key="2">
    <source>
        <dbReference type="ARBA" id="ARBA00022692"/>
    </source>
</evidence>
<sequence>MDVNDNPPVIRLLYLPEAGASVSEGARSRDYIARRTGERSSRGGVELSLEGGDGAFSLPRSGDDSGVYFLCVEGSLGRESRQAYELCLTAIDAALPPLSSHRALALRVADQNEQALASPGAVLFRLSASAAHQKARCATPRSGSWRAFPPRPAQRRRPEAPSRPGSRAGSAGAAVGAGPGYGRAAPLVAMPTTTNPSSDAKSTT</sequence>
<dbReference type="GO" id="GO:0007156">
    <property type="term" value="P:homophilic cell adhesion via plasma membrane adhesion molecules"/>
    <property type="evidence" value="ECO:0007669"/>
    <property type="project" value="InterPro"/>
</dbReference>
<evidence type="ECO:0000313" key="10">
    <source>
        <dbReference type="Proteomes" id="UP001474421"/>
    </source>
</evidence>
<dbReference type="Proteomes" id="UP001474421">
    <property type="component" value="Unassembled WGS sequence"/>
</dbReference>
<keyword evidence="4" id="KW-0472">Membrane</keyword>
<reference evidence="9 10" key="1">
    <citation type="journal article" date="2024" name="Proc. Natl. Acad. Sci. U.S.A.">
        <title>The genetic regulatory architecture and epigenomic basis for age-related changes in rattlesnake venom.</title>
        <authorList>
            <person name="Hogan M.P."/>
            <person name="Holding M.L."/>
            <person name="Nystrom G.S."/>
            <person name="Colston T.J."/>
            <person name="Bartlett D.A."/>
            <person name="Mason A.J."/>
            <person name="Ellsworth S.A."/>
            <person name="Rautsaw R.M."/>
            <person name="Lawrence K.C."/>
            <person name="Strickland J.L."/>
            <person name="He B."/>
            <person name="Fraser P."/>
            <person name="Margres M.J."/>
            <person name="Gilbert D.M."/>
            <person name="Gibbs H.L."/>
            <person name="Parkinson C.L."/>
            <person name="Rokyta D.R."/>
        </authorList>
    </citation>
    <scope>NUCLEOTIDE SEQUENCE [LARGE SCALE GENOMIC DNA]</scope>
    <source>
        <strain evidence="9">DRR0105</strain>
    </source>
</reference>
<evidence type="ECO:0000256" key="6">
    <source>
        <dbReference type="PROSITE-ProRule" id="PRU00043"/>
    </source>
</evidence>
<feature type="domain" description="Cadherin" evidence="8">
    <location>
        <begin position="26"/>
        <end position="121"/>
    </location>
</feature>
<dbReference type="InterPro" id="IPR050174">
    <property type="entry name" value="Protocadherin/Cadherin-CA"/>
</dbReference>
<feature type="compositionally biased region" description="Low complexity" evidence="7">
    <location>
        <begin position="162"/>
        <end position="174"/>
    </location>
</feature>
<organism evidence="9 10">
    <name type="scientific">Crotalus adamanteus</name>
    <name type="common">Eastern diamondback rattlesnake</name>
    <dbReference type="NCBI Taxonomy" id="8729"/>
    <lineage>
        <taxon>Eukaryota</taxon>
        <taxon>Metazoa</taxon>
        <taxon>Chordata</taxon>
        <taxon>Craniata</taxon>
        <taxon>Vertebrata</taxon>
        <taxon>Euteleostomi</taxon>
        <taxon>Lepidosauria</taxon>
        <taxon>Squamata</taxon>
        <taxon>Bifurcata</taxon>
        <taxon>Unidentata</taxon>
        <taxon>Episquamata</taxon>
        <taxon>Toxicofera</taxon>
        <taxon>Serpentes</taxon>
        <taxon>Colubroidea</taxon>
        <taxon>Viperidae</taxon>
        <taxon>Crotalinae</taxon>
        <taxon>Crotalus</taxon>
    </lineage>
</organism>
<dbReference type="CDD" id="cd11304">
    <property type="entry name" value="Cadherin_repeat"/>
    <property type="match status" value="1"/>
</dbReference>
<dbReference type="PROSITE" id="PS50268">
    <property type="entry name" value="CADHERIN_2"/>
    <property type="match status" value="1"/>
</dbReference>
<dbReference type="PANTHER" id="PTHR24028:SF345">
    <property type="entry name" value="PROTOCADHERIN-16-LIKE"/>
    <property type="match status" value="1"/>
</dbReference>
<dbReference type="InterPro" id="IPR002126">
    <property type="entry name" value="Cadherin-like_dom"/>
</dbReference>
<evidence type="ECO:0000256" key="3">
    <source>
        <dbReference type="ARBA" id="ARBA00022989"/>
    </source>
</evidence>
<dbReference type="PANTHER" id="PTHR24028">
    <property type="entry name" value="CADHERIN-87A"/>
    <property type="match status" value="1"/>
</dbReference>
<dbReference type="AlphaFoldDB" id="A0AAW1BB35"/>
<evidence type="ECO:0000313" key="9">
    <source>
        <dbReference type="EMBL" id="KAK9399113.1"/>
    </source>
</evidence>
<evidence type="ECO:0000256" key="1">
    <source>
        <dbReference type="ARBA" id="ARBA00004167"/>
    </source>
</evidence>
<comment type="caution">
    <text evidence="9">The sequence shown here is derived from an EMBL/GenBank/DDBJ whole genome shotgun (WGS) entry which is preliminary data.</text>
</comment>
<protein>
    <submittedName>
        <fullName evidence="9">Protocadherin-23</fullName>
    </submittedName>
</protein>
<keyword evidence="10" id="KW-1185">Reference proteome</keyword>
<dbReference type="GO" id="GO:0005886">
    <property type="term" value="C:plasma membrane"/>
    <property type="evidence" value="ECO:0007669"/>
    <property type="project" value="TreeGrafter"/>
</dbReference>
<feature type="region of interest" description="Disordered" evidence="7">
    <location>
        <begin position="135"/>
        <end position="204"/>
    </location>
</feature>
<gene>
    <name evidence="9" type="ORF">NXF25_014082</name>
</gene>
<dbReference type="EMBL" id="JAOTOJ010000007">
    <property type="protein sequence ID" value="KAK9399113.1"/>
    <property type="molecule type" value="Genomic_DNA"/>
</dbReference>
<evidence type="ECO:0000256" key="7">
    <source>
        <dbReference type="SAM" id="MobiDB-lite"/>
    </source>
</evidence>
<feature type="compositionally biased region" description="Polar residues" evidence="7">
    <location>
        <begin position="191"/>
        <end position="204"/>
    </location>
</feature>
<dbReference type="InterPro" id="IPR015919">
    <property type="entry name" value="Cadherin-like_sf"/>
</dbReference>
<accession>A0AAW1BB35</accession>
<dbReference type="GO" id="GO:0005509">
    <property type="term" value="F:calcium ion binding"/>
    <property type="evidence" value="ECO:0007669"/>
    <property type="project" value="UniProtKB-UniRule"/>
</dbReference>
<dbReference type="SUPFAM" id="SSF49313">
    <property type="entry name" value="Cadherin-like"/>
    <property type="match status" value="1"/>
</dbReference>